<feature type="region of interest" description="Disordered" evidence="1">
    <location>
        <begin position="1"/>
        <end position="27"/>
    </location>
</feature>
<name>A0A2G1UPZ3_9GAMM</name>
<reference evidence="3 4" key="1">
    <citation type="submission" date="2017-09" db="EMBL/GenBank/DDBJ databases">
        <title>The draft genome sequences of Marinobacter sp. PWS21.</title>
        <authorList>
            <person name="Cao J."/>
        </authorList>
    </citation>
    <scope>NUCLEOTIDE SEQUENCE [LARGE SCALE GENOMIC DNA]</scope>
    <source>
        <strain evidence="3 4">PWS21</strain>
    </source>
</reference>
<sequence>MGASSSQPQGVSRSDAPGFASTRDQDHRLSLPLGVAANVAPLASQNAPEQSAQPPSGVHLVAGLFTDGTLNNVENIKRFQERLVEECVEPLKMDPSRLEECRERLAMRLGASYANGLTNVVKLFDLYKEKFSSEMGRKVLTVKAYEAGAGTKSGDDDSYIGMVTGLGETGVIEQVSRLFLAIADRAANQLNGQNVSELSVDLFGFSRGAAAARHATRQILKGREGGLAEAFSKFGLAWPEKVQVRFVGLFDTVAGIINPGNVDFSAGNPRNSPVELYLDPAKVEKVVHLVAADEKRANFALNSVRNPDGSLPANYREITLPGAHSDIGGGYHDLETEAVLLHPTLTITGSKTRSFRQTMEWDNLESLRVQVESEGWIGKHSLPCPDGNPPTLKLESKQDDHPLPDGRVELSLRMKRRVRGEYSRIGLHLMHSLARDAGVPLKTIPDRRDLSIPTELQATKEKVFSAVVEGNDSPQLDLAQSALLRQRYIHHSNHYNLIESFKAGMVVGTEVPSPEFFHPLRPNVSGDRAVYPNRSQG</sequence>
<evidence type="ECO:0000313" key="3">
    <source>
        <dbReference type="EMBL" id="PHQ16566.1"/>
    </source>
</evidence>
<evidence type="ECO:0000259" key="2">
    <source>
        <dbReference type="Pfam" id="PF09994"/>
    </source>
</evidence>
<feature type="compositionally biased region" description="Basic and acidic residues" evidence="1">
    <location>
        <begin position="394"/>
        <end position="404"/>
    </location>
</feature>
<dbReference type="Proteomes" id="UP000231409">
    <property type="component" value="Unassembled WGS sequence"/>
</dbReference>
<gene>
    <name evidence="3" type="ORF">CLH61_05445</name>
</gene>
<evidence type="ECO:0000313" key="4">
    <source>
        <dbReference type="Proteomes" id="UP000231409"/>
    </source>
</evidence>
<protein>
    <submittedName>
        <fullName evidence="3">Type IV secretion protein Rhs</fullName>
    </submittedName>
</protein>
<dbReference type="InterPro" id="IPR018712">
    <property type="entry name" value="Tle1-like_cat"/>
</dbReference>
<dbReference type="Pfam" id="PF09994">
    <property type="entry name" value="T6SS_Tle1-like_cat"/>
    <property type="match status" value="1"/>
</dbReference>
<dbReference type="AlphaFoldDB" id="A0A2G1UPZ3"/>
<dbReference type="PANTHER" id="PTHR33840:SF1">
    <property type="entry name" value="TLE1 PHOSPHOLIPASE DOMAIN-CONTAINING PROTEIN"/>
    <property type="match status" value="1"/>
</dbReference>
<dbReference type="EMBL" id="NTFH01000004">
    <property type="protein sequence ID" value="PHQ16566.1"/>
    <property type="molecule type" value="Genomic_DNA"/>
</dbReference>
<evidence type="ECO:0000256" key="1">
    <source>
        <dbReference type="SAM" id="MobiDB-lite"/>
    </source>
</evidence>
<keyword evidence="4" id="KW-1185">Reference proteome</keyword>
<organism evidence="3 4">
    <name type="scientific">Marinobacter profundi</name>
    <dbReference type="NCBI Taxonomy" id="2666256"/>
    <lineage>
        <taxon>Bacteria</taxon>
        <taxon>Pseudomonadati</taxon>
        <taxon>Pseudomonadota</taxon>
        <taxon>Gammaproteobacteria</taxon>
        <taxon>Pseudomonadales</taxon>
        <taxon>Marinobacteraceae</taxon>
        <taxon>Marinobacter</taxon>
    </lineage>
</organism>
<comment type="caution">
    <text evidence="3">The sequence shown here is derived from an EMBL/GenBank/DDBJ whole genome shotgun (WGS) entry which is preliminary data.</text>
</comment>
<feature type="domain" description="T6SS Phospholipase effector Tle1-like catalytic" evidence="2">
    <location>
        <begin position="239"/>
        <end position="345"/>
    </location>
</feature>
<feature type="region of interest" description="Disordered" evidence="1">
    <location>
        <begin position="380"/>
        <end position="404"/>
    </location>
</feature>
<accession>A0A2G1UPZ3</accession>
<feature type="compositionally biased region" description="Polar residues" evidence="1">
    <location>
        <begin position="1"/>
        <end position="12"/>
    </location>
</feature>
<dbReference type="PANTHER" id="PTHR33840">
    <property type="match status" value="1"/>
</dbReference>
<proteinExistence type="predicted"/>